<gene>
    <name evidence="3" type="ORF">SAMN04488515_2814</name>
</gene>
<feature type="region of interest" description="Disordered" evidence="1">
    <location>
        <begin position="217"/>
        <end position="238"/>
    </location>
</feature>
<feature type="chain" id="PRO_5011663745" description="Secreted protein" evidence="2">
    <location>
        <begin position="18"/>
        <end position="753"/>
    </location>
</feature>
<dbReference type="AlphaFoldDB" id="A0A1I0RJZ1"/>
<protein>
    <recommendedName>
        <fullName evidence="5">Secreted protein</fullName>
    </recommendedName>
</protein>
<keyword evidence="2" id="KW-0732">Signal</keyword>
<feature type="signal peptide" evidence="2">
    <location>
        <begin position="1"/>
        <end position="17"/>
    </location>
</feature>
<keyword evidence="4" id="KW-1185">Reference proteome</keyword>
<evidence type="ECO:0000313" key="3">
    <source>
        <dbReference type="EMBL" id="SEW41331.1"/>
    </source>
</evidence>
<dbReference type="RefSeq" id="WP_089996022.1">
    <property type="nucleotide sequence ID" value="NZ_FOIZ01000002.1"/>
</dbReference>
<evidence type="ECO:0000313" key="4">
    <source>
        <dbReference type="Proteomes" id="UP000199167"/>
    </source>
</evidence>
<dbReference type="EMBL" id="FOIZ01000002">
    <property type="protein sequence ID" value="SEW41331.1"/>
    <property type="molecule type" value="Genomic_DNA"/>
</dbReference>
<reference evidence="3 4" key="1">
    <citation type="submission" date="2016-10" db="EMBL/GenBank/DDBJ databases">
        <authorList>
            <person name="de Groot N.N."/>
        </authorList>
    </citation>
    <scope>NUCLEOTIDE SEQUENCE [LARGE SCALE GENOMIC DNA]</scope>
    <source>
        <strain evidence="3 4">DSM 17925</strain>
    </source>
</reference>
<organism evidence="3 4">
    <name type="scientific">Cognatiyoonia koreensis</name>
    <dbReference type="NCBI Taxonomy" id="364200"/>
    <lineage>
        <taxon>Bacteria</taxon>
        <taxon>Pseudomonadati</taxon>
        <taxon>Pseudomonadota</taxon>
        <taxon>Alphaproteobacteria</taxon>
        <taxon>Rhodobacterales</taxon>
        <taxon>Paracoccaceae</taxon>
        <taxon>Cognatiyoonia</taxon>
    </lineage>
</organism>
<dbReference type="STRING" id="364200.SAMN04488515_2814"/>
<evidence type="ECO:0000256" key="1">
    <source>
        <dbReference type="SAM" id="MobiDB-lite"/>
    </source>
</evidence>
<accession>A0A1I0RJZ1</accession>
<evidence type="ECO:0000256" key="2">
    <source>
        <dbReference type="SAM" id="SignalP"/>
    </source>
</evidence>
<proteinExistence type="predicted"/>
<dbReference type="Proteomes" id="UP000199167">
    <property type="component" value="Unassembled WGS sequence"/>
</dbReference>
<sequence length="753" mass="81176">MFRLFCIFLFLASAAAAQDIIVRTGDHLNFTRVVFSIPPGTAWSVGPSADGYGVRFDTEKSIDTAGFFTRIRRERIAAIRLTENGTALRFALACDCFAEVDQLRADLLVLDIKDPDQPRGGGYDAANDQRFVELDLPVTPAPNPHPPALVLPIRPETRTQSAKIDVPRLPLDGSDRGPPGRPDGLPDPLAEYANQQVRVADLETTISDGLSRALSQGLLAPSDGASPSATTEGPPENTLSDLLDAVNAALTPGLSARTSVDRAMQSDLSDHADGQPAFGCVAASDADVANWIDDTPFAQQIGTLRRAITGEFDRTDPAAVEALSKAYLAFGFGREAINTLEIDGELSRSRQVLVALGQVVDEDTVDLANFNHQMTCPGPIALWAFLAHTDGPLTGEVDLDAIVIDYKLLPNDLRRHLAPRLAGKLTSLGRNDLAATVLAGQNGTDETAVKIAESGIAEDQGDLSAATGILSDLAEDDPRITPEAFLKLVALKRVSDVPFEQQDLLLLRTLQFESQNEMLTRDLFAAEADILVSLNDTDGLLDLIETQAKQFDEAQIAQYHDAVLQKEAADASDAEFLQLVFSDRVQATDPPLQNKIARRLLTLGFSDQAERAIAGPAVGADMAERRYLRAEIAIKQGNVDRARAHLSGITSARAQLLLAQGGVEPDDTVLAGLPQDARDQLGWRFGNWGQLGNTEDRVLNNVARRVDADVTFDVETDRPLASSRSLIDDSTTLRTDLGALLDRYKIAEGETSP</sequence>
<evidence type="ECO:0008006" key="5">
    <source>
        <dbReference type="Google" id="ProtNLM"/>
    </source>
</evidence>
<dbReference type="OrthoDB" id="7847197at2"/>
<name>A0A1I0RJZ1_9RHOB</name>
<feature type="region of interest" description="Disordered" evidence="1">
    <location>
        <begin position="144"/>
        <end position="189"/>
    </location>
</feature>